<evidence type="ECO:0000313" key="3">
    <source>
        <dbReference type="Proteomes" id="UP001634007"/>
    </source>
</evidence>
<dbReference type="Proteomes" id="UP001634007">
    <property type="component" value="Unassembled WGS sequence"/>
</dbReference>
<feature type="compositionally biased region" description="Low complexity" evidence="1">
    <location>
        <begin position="30"/>
        <end position="45"/>
    </location>
</feature>
<proteinExistence type="predicted"/>
<feature type="region of interest" description="Disordered" evidence="1">
    <location>
        <begin position="1"/>
        <end position="118"/>
    </location>
</feature>
<evidence type="ECO:0000313" key="2">
    <source>
        <dbReference type="EMBL" id="KAL3745422.1"/>
    </source>
</evidence>
<comment type="caution">
    <text evidence="2">The sequence shown here is derived from an EMBL/GenBank/DDBJ whole genome shotgun (WGS) entry which is preliminary data.</text>
</comment>
<name>A0ABD3L1E7_EUCGL</name>
<gene>
    <name evidence="2" type="ORF">ACJRO7_014514</name>
</gene>
<keyword evidence="3" id="KW-1185">Reference proteome</keyword>
<protein>
    <submittedName>
        <fullName evidence="2">Uncharacterized protein</fullName>
    </submittedName>
</protein>
<accession>A0ABD3L1E7</accession>
<sequence length="118" mass="12777">MSSRESGGGLEQGSASGGVEGERRWRRGRAAVALRASGESEVSGGVVEGERSWPRAGISEQWCRGRATVPSRENSKPEVSRGAVEGERRWPRPSSRDQRQWRRGRLAMASRATGGGVE</sequence>
<dbReference type="EMBL" id="JBJKBG010000003">
    <property type="protein sequence ID" value="KAL3745422.1"/>
    <property type="molecule type" value="Genomic_DNA"/>
</dbReference>
<feature type="compositionally biased region" description="Gly residues" evidence="1">
    <location>
        <begin position="1"/>
        <end position="19"/>
    </location>
</feature>
<feature type="compositionally biased region" description="Basic and acidic residues" evidence="1">
    <location>
        <begin position="73"/>
        <end position="100"/>
    </location>
</feature>
<dbReference type="AlphaFoldDB" id="A0ABD3L1E7"/>
<organism evidence="2 3">
    <name type="scientific">Eucalyptus globulus</name>
    <name type="common">Tasmanian blue gum</name>
    <dbReference type="NCBI Taxonomy" id="34317"/>
    <lineage>
        <taxon>Eukaryota</taxon>
        <taxon>Viridiplantae</taxon>
        <taxon>Streptophyta</taxon>
        <taxon>Embryophyta</taxon>
        <taxon>Tracheophyta</taxon>
        <taxon>Spermatophyta</taxon>
        <taxon>Magnoliopsida</taxon>
        <taxon>eudicotyledons</taxon>
        <taxon>Gunneridae</taxon>
        <taxon>Pentapetalae</taxon>
        <taxon>rosids</taxon>
        <taxon>malvids</taxon>
        <taxon>Myrtales</taxon>
        <taxon>Myrtaceae</taxon>
        <taxon>Myrtoideae</taxon>
        <taxon>Eucalypteae</taxon>
        <taxon>Eucalyptus</taxon>
    </lineage>
</organism>
<reference evidence="2 3" key="1">
    <citation type="submission" date="2024-11" db="EMBL/GenBank/DDBJ databases">
        <title>Chromosome-level genome assembly of Eucalyptus globulus Labill. provides insights into its genome evolution.</title>
        <authorList>
            <person name="Li X."/>
        </authorList>
    </citation>
    <scope>NUCLEOTIDE SEQUENCE [LARGE SCALE GENOMIC DNA]</scope>
    <source>
        <strain evidence="2">CL2024</strain>
        <tissue evidence="2">Fresh tender leaves</tissue>
    </source>
</reference>
<evidence type="ECO:0000256" key="1">
    <source>
        <dbReference type="SAM" id="MobiDB-lite"/>
    </source>
</evidence>